<feature type="domain" description="Tc1-like transposase DDE" evidence="1">
    <location>
        <begin position="155"/>
        <end position="300"/>
    </location>
</feature>
<accession>D7BSW9</accession>
<reference evidence="2 3" key="1">
    <citation type="journal article" date="2010" name="J. Bacteriol.">
        <title>Genome sequence of the milbemycin-producing bacterium Streptomyces bingchenggensis.</title>
        <authorList>
            <person name="Wang X.J."/>
            <person name="Yan Y.J."/>
            <person name="Zhang B."/>
            <person name="An J."/>
            <person name="Wang J.J."/>
            <person name="Tian J."/>
            <person name="Jiang L."/>
            <person name="Chen Y.H."/>
            <person name="Huang S.X."/>
            <person name="Yin M."/>
            <person name="Zhang J."/>
            <person name="Gao A.L."/>
            <person name="Liu C.X."/>
            <person name="Zhu Z.X."/>
            <person name="Xiang W.S."/>
        </authorList>
    </citation>
    <scope>NUCLEOTIDE SEQUENCE [LARGE SCALE GENOMIC DNA]</scope>
    <source>
        <strain evidence="2 3">BCW-1</strain>
    </source>
</reference>
<organism evidence="2 3">
    <name type="scientific">Streptomyces bingchenggensis (strain BCW-1)</name>
    <dbReference type="NCBI Taxonomy" id="749414"/>
    <lineage>
        <taxon>Bacteria</taxon>
        <taxon>Bacillati</taxon>
        <taxon>Actinomycetota</taxon>
        <taxon>Actinomycetes</taxon>
        <taxon>Kitasatosporales</taxon>
        <taxon>Streptomycetaceae</taxon>
        <taxon>Streptomyces</taxon>
    </lineage>
</organism>
<name>D7BSW9_STRBB</name>
<dbReference type="KEGG" id="sbh:SBI_00025"/>
<dbReference type="AlphaFoldDB" id="D7BSW9"/>
<dbReference type="Pfam" id="PF13358">
    <property type="entry name" value="DDE_3"/>
    <property type="match status" value="1"/>
</dbReference>
<dbReference type="RefSeq" id="WP_014172625.1">
    <property type="nucleotide sequence ID" value="NC_016582.1"/>
</dbReference>
<evidence type="ECO:0000259" key="1">
    <source>
        <dbReference type="Pfam" id="PF13358"/>
    </source>
</evidence>
<dbReference type="InterPro" id="IPR009057">
    <property type="entry name" value="Homeodomain-like_sf"/>
</dbReference>
<dbReference type="HOGENOM" id="CLU_041125_0_1_11"/>
<dbReference type="Pfam" id="PF13565">
    <property type="entry name" value="HTH_32"/>
    <property type="match status" value="1"/>
</dbReference>
<dbReference type="eggNOG" id="COG3415">
    <property type="taxonomic scope" value="Bacteria"/>
</dbReference>
<gene>
    <name evidence="2" type="ordered locus">SBI_00025</name>
</gene>
<dbReference type="InterPro" id="IPR047655">
    <property type="entry name" value="Transpos_IS630-like"/>
</dbReference>
<protein>
    <submittedName>
        <fullName evidence="2">Putative transposase</fullName>
    </submittedName>
</protein>
<sequence>MVLHAARGRSNARIAREAGLHLDTVRCWRGRFAEHGLGGLRDRERSGRPPSFTALQAAQVKALACRLPAETGVSLSRWSCPELAREVVARAIAGSVSASTVRRWLADDALKPWQQRSWIFITDPDFRIKAERVLGLYARTWQGVPLGEDEYVISADEKTSIQARCRCHPTLAPGQARAMRVNHTYGRGGALAYLAAYDVHHAKVFGCTEPKAGIDPFMNLVTQVMSTEPYAGAKRVFWIVDNGSSHRGKKAADRLTSAFPNAVMVHTPVHASWLNQVEIYFSVVQRKVVSSNDFTDLAQVRDRLRTFEDRYNATAQPFQWKFTTSDLDDLLARLDRHTADHHEESSAEPAT</sequence>
<dbReference type="EMBL" id="CP002047">
    <property type="protein sequence ID" value="ADI03146.1"/>
    <property type="molecule type" value="Genomic_DNA"/>
</dbReference>
<keyword evidence="3" id="KW-1185">Reference proteome</keyword>
<proteinExistence type="predicted"/>
<dbReference type="Proteomes" id="UP000000377">
    <property type="component" value="Chromosome"/>
</dbReference>
<evidence type="ECO:0000313" key="2">
    <source>
        <dbReference type="EMBL" id="ADI03146.1"/>
    </source>
</evidence>
<dbReference type="STRING" id="749414.SBI_00025"/>
<dbReference type="eggNOG" id="COG3335">
    <property type="taxonomic scope" value="Bacteria"/>
</dbReference>
<dbReference type="NCBIfam" id="NF033545">
    <property type="entry name" value="transpos_IS630"/>
    <property type="match status" value="1"/>
</dbReference>
<dbReference type="InterPro" id="IPR038717">
    <property type="entry name" value="Tc1-like_DDE_dom"/>
</dbReference>
<dbReference type="SUPFAM" id="SSF46689">
    <property type="entry name" value="Homeodomain-like"/>
    <property type="match status" value="1"/>
</dbReference>
<dbReference type="PATRIC" id="fig|749414.3.peg.24"/>
<evidence type="ECO:0000313" key="3">
    <source>
        <dbReference type="Proteomes" id="UP000000377"/>
    </source>
</evidence>